<organism evidence="1 2">
    <name type="scientific">Zarea fungicola</name>
    <dbReference type="NCBI Taxonomy" id="93591"/>
    <lineage>
        <taxon>Eukaryota</taxon>
        <taxon>Fungi</taxon>
        <taxon>Dikarya</taxon>
        <taxon>Ascomycota</taxon>
        <taxon>Pezizomycotina</taxon>
        <taxon>Sordariomycetes</taxon>
        <taxon>Hypocreomycetidae</taxon>
        <taxon>Hypocreales</taxon>
        <taxon>Cordycipitaceae</taxon>
        <taxon>Zarea</taxon>
    </lineage>
</organism>
<dbReference type="Proteomes" id="UP001143910">
    <property type="component" value="Unassembled WGS sequence"/>
</dbReference>
<comment type="caution">
    <text evidence="1">The sequence shown here is derived from an EMBL/GenBank/DDBJ whole genome shotgun (WGS) entry which is preliminary data.</text>
</comment>
<name>A0ACC1NIH2_9HYPO</name>
<proteinExistence type="predicted"/>
<evidence type="ECO:0000313" key="1">
    <source>
        <dbReference type="EMBL" id="KAJ2978608.1"/>
    </source>
</evidence>
<keyword evidence="2" id="KW-1185">Reference proteome</keyword>
<reference evidence="1" key="1">
    <citation type="submission" date="2022-08" db="EMBL/GenBank/DDBJ databases">
        <title>Genome Sequence of Lecanicillium fungicola.</title>
        <authorList>
            <person name="Buettner E."/>
        </authorList>
    </citation>
    <scope>NUCLEOTIDE SEQUENCE</scope>
    <source>
        <strain evidence="1">Babe33</strain>
    </source>
</reference>
<protein>
    <submittedName>
        <fullName evidence="1">Uncharacterized protein</fullName>
    </submittedName>
</protein>
<gene>
    <name evidence="1" type="ORF">NQ176_g3721</name>
</gene>
<dbReference type="EMBL" id="JANJQO010000359">
    <property type="protein sequence ID" value="KAJ2978608.1"/>
    <property type="molecule type" value="Genomic_DNA"/>
</dbReference>
<sequence>MKGISGIRCQLCGVSGNVGRMRLATEPAEAAARCTAQGVPVPNEADCDGCFVVTNDGTEDADDAADVTFMPSFISDDEGSSNDESMSTKSSAVGEDTSHSISGVDGDDSVEMKIDKDSKSYAQFLSDLPWDNCNIIVPLTEEYRQRDQTWRIREHIPGPNCMLRNAYSGQNISKEEIQGCNTLQLLCPKPSDWVAEPGDEDFELDAECPYYLSGLRDHLDGTPSATIFSPIRHNQEDLNISYWIKAGEHQKPQSMPFHPACFEIFKRASLNRFNTIDVKSLMNWYQAKSTYYTSATEKIFAQDEAVRRATEAGGWTHVQGDEWIAANPCFVQALEVEMQDLSTQEPFKGSRLSESRDINAEIDEIAQMNLLSEVPADLPQSFYFGQIRQDMPWIWEAWCTRPYSGWTTKAQSDIEKDPVAIRHQRDYLRNWIEVLKSDTETSTRKRAQLRDLNAQIRQLEAEHQFIPEPVPPVQLPRHGTDWRKLYFSLNATGVMSNGLRNRERVWRHCNSILDSIETWRVGGKDATQKRERRKVAPPNLTCYRQLGLSFPGDYSEGEAEFSDEELISDDEDMEMGDH</sequence>
<evidence type="ECO:0000313" key="2">
    <source>
        <dbReference type="Proteomes" id="UP001143910"/>
    </source>
</evidence>
<accession>A0ACC1NIH2</accession>